<dbReference type="InterPro" id="IPR027417">
    <property type="entry name" value="P-loop_NTPase"/>
</dbReference>
<dbReference type="PROSITE" id="PS50893">
    <property type="entry name" value="ABC_TRANSPORTER_2"/>
    <property type="match status" value="2"/>
</dbReference>
<feature type="domain" description="ABC transporter" evidence="11">
    <location>
        <begin position="262"/>
        <end position="460"/>
    </location>
</feature>
<keyword evidence="7" id="KW-0067">ATP-binding</keyword>
<dbReference type="Pfam" id="PF00005">
    <property type="entry name" value="ABC_tran"/>
    <property type="match status" value="2"/>
</dbReference>
<keyword evidence="4" id="KW-1003">Cell membrane</keyword>
<evidence type="ECO:0000256" key="10">
    <source>
        <dbReference type="ARBA" id="ARBA00025157"/>
    </source>
</evidence>
<dbReference type="Proteomes" id="UP000185628">
    <property type="component" value="Unassembled WGS sequence"/>
</dbReference>
<dbReference type="EMBL" id="MQVR01000047">
    <property type="protein sequence ID" value="OKL53654.1"/>
    <property type="molecule type" value="Genomic_DNA"/>
</dbReference>
<accession>A0A1Q5Q1B3</accession>
<evidence type="ECO:0000256" key="8">
    <source>
        <dbReference type="ARBA" id="ARBA00022967"/>
    </source>
</evidence>
<evidence type="ECO:0000256" key="6">
    <source>
        <dbReference type="ARBA" id="ARBA00022741"/>
    </source>
</evidence>
<comment type="subcellular location">
    <subcellularLocation>
        <location evidence="1">Cell membrane</location>
        <topology evidence="1">Peripheral membrane protein</topology>
    </subcellularLocation>
</comment>
<evidence type="ECO:0000256" key="7">
    <source>
        <dbReference type="ARBA" id="ARBA00022840"/>
    </source>
</evidence>
<evidence type="ECO:0000256" key="1">
    <source>
        <dbReference type="ARBA" id="ARBA00004202"/>
    </source>
</evidence>
<dbReference type="InterPro" id="IPR050095">
    <property type="entry name" value="ECF_ABC_transporter_ATP-bd"/>
</dbReference>
<evidence type="ECO:0000256" key="9">
    <source>
        <dbReference type="ARBA" id="ARBA00023136"/>
    </source>
</evidence>
<dbReference type="GO" id="GO:0043190">
    <property type="term" value="C:ATP-binding cassette (ABC) transporter complex"/>
    <property type="evidence" value="ECO:0007669"/>
    <property type="project" value="TreeGrafter"/>
</dbReference>
<feature type="domain" description="ABC transporter" evidence="11">
    <location>
        <begin position="4"/>
        <end position="243"/>
    </location>
</feature>
<keyword evidence="9" id="KW-0472">Membrane</keyword>
<keyword evidence="6" id="KW-0547">Nucleotide-binding</keyword>
<gene>
    <name evidence="12" type="ORF">BSZ39_08325</name>
</gene>
<comment type="caution">
    <text evidence="12">The sequence shown here is derived from an EMBL/GenBank/DDBJ whole genome shotgun (WGS) entry which is preliminary data.</text>
</comment>
<dbReference type="GO" id="GO:0016887">
    <property type="term" value="F:ATP hydrolysis activity"/>
    <property type="evidence" value="ECO:0007669"/>
    <property type="project" value="InterPro"/>
</dbReference>
<keyword evidence="3" id="KW-0813">Transport</keyword>
<dbReference type="PANTHER" id="PTHR43553:SF23">
    <property type="entry name" value="ABC TRANSPORTER ATP-BINDING COMPONENT"/>
    <property type="match status" value="1"/>
</dbReference>
<keyword evidence="5" id="KW-0677">Repeat</keyword>
<name>A0A1Q5Q1B3_9ACTO</name>
<organism evidence="12 13">
    <name type="scientific">Bowdeniella nasicola</name>
    <dbReference type="NCBI Taxonomy" id="208480"/>
    <lineage>
        <taxon>Bacteria</taxon>
        <taxon>Bacillati</taxon>
        <taxon>Actinomycetota</taxon>
        <taxon>Actinomycetes</taxon>
        <taxon>Actinomycetales</taxon>
        <taxon>Actinomycetaceae</taxon>
        <taxon>Bowdeniella</taxon>
    </lineage>
</organism>
<dbReference type="SUPFAM" id="SSF52540">
    <property type="entry name" value="P-loop containing nucleoside triphosphate hydrolases"/>
    <property type="match status" value="2"/>
</dbReference>
<sequence length="460" mass="50367">MISAVAKDVTFTYRGAKRCSLEGINVHAAEGEVTLLCGASGSGKTSALRLFNGLIPSFHDGELSGRVRVGDLDVPRTPLGELAEVCATVFQNPRTQFYTTHVIQELAFGLENLGRDPAQIRERIRNVATQVRVEHLLEKRCSRLSGGQMQLVACAVALCATTPLIVFDEPTANLDDESIHALRHLIELLKAEGHTIVVAEHRLSFLAGIADRAYVFDKGRIVRQCNGEEFFSISDAERRELGLRSLACLPGAEKPAPTGPGLLIENLAFGYRRREPVLDIDHMLFPAGRVTALTGENGAGKTTLARLICGLERTRHGRMMLGDKPLKRGDAYLIMQDPTRQLFADTVVDEVTLGLKKRERAEADSMTLLEQLDLADHASDHPQALSGGQRQRLVIATAQAARRKIYIFDEPTSGVGYRHLKAISHTMRHLADSGAVVIVITHDQELIEEAADHVNRLGSS</sequence>
<proteinExistence type="inferred from homology"/>
<evidence type="ECO:0000256" key="5">
    <source>
        <dbReference type="ARBA" id="ARBA00022737"/>
    </source>
</evidence>
<dbReference type="InterPro" id="IPR015856">
    <property type="entry name" value="ABC_transpr_CbiO/EcfA_su"/>
</dbReference>
<protein>
    <submittedName>
        <fullName evidence="12">ABC transporter</fullName>
    </submittedName>
</protein>
<dbReference type="InterPro" id="IPR003439">
    <property type="entry name" value="ABC_transporter-like_ATP-bd"/>
</dbReference>
<dbReference type="SMART" id="SM00382">
    <property type="entry name" value="AAA"/>
    <property type="match status" value="2"/>
</dbReference>
<dbReference type="OrthoDB" id="7757085at2"/>
<dbReference type="PANTHER" id="PTHR43553">
    <property type="entry name" value="HEAVY METAL TRANSPORTER"/>
    <property type="match status" value="1"/>
</dbReference>
<keyword evidence="13" id="KW-1185">Reference proteome</keyword>
<comment type="function">
    <text evidence="10">Probably part of an ABC transporter complex. Responsible for energy coupling to the transport system.</text>
</comment>
<evidence type="ECO:0000256" key="4">
    <source>
        <dbReference type="ARBA" id="ARBA00022475"/>
    </source>
</evidence>
<reference evidence="13" key="1">
    <citation type="submission" date="2016-12" db="EMBL/GenBank/DDBJ databases">
        <authorList>
            <person name="Meng X."/>
        </authorList>
    </citation>
    <scope>NUCLEOTIDE SEQUENCE [LARGE SCALE GENOMIC DNA]</scope>
    <source>
        <strain evidence="13">DSM 19116</strain>
    </source>
</reference>
<dbReference type="InterPro" id="IPR003593">
    <property type="entry name" value="AAA+_ATPase"/>
</dbReference>
<evidence type="ECO:0000259" key="11">
    <source>
        <dbReference type="PROSITE" id="PS50893"/>
    </source>
</evidence>
<evidence type="ECO:0000256" key="3">
    <source>
        <dbReference type="ARBA" id="ARBA00022448"/>
    </source>
</evidence>
<evidence type="ECO:0000313" key="13">
    <source>
        <dbReference type="Proteomes" id="UP000185628"/>
    </source>
</evidence>
<dbReference type="GO" id="GO:0042626">
    <property type="term" value="F:ATPase-coupled transmembrane transporter activity"/>
    <property type="evidence" value="ECO:0007669"/>
    <property type="project" value="TreeGrafter"/>
</dbReference>
<evidence type="ECO:0000313" key="12">
    <source>
        <dbReference type="EMBL" id="OKL53654.1"/>
    </source>
</evidence>
<evidence type="ECO:0000256" key="2">
    <source>
        <dbReference type="ARBA" id="ARBA00005417"/>
    </source>
</evidence>
<dbReference type="CDD" id="cd03225">
    <property type="entry name" value="ABC_cobalt_CbiO_domain1"/>
    <property type="match status" value="1"/>
</dbReference>
<dbReference type="AlphaFoldDB" id="A0A1Q5Q1B3"/>
<dbReference type="RefSeq" id="WP_073716885.1">
    <property type="nucleotide sequence ID" value="NZ_MQVR01000047.1"/>
</dbReference>
<comment type="similarity">
    <text evidence="2">Belongs to the ABC transporter superfamily.</text>
</comment>
<keyword evidence="8" id="KW-1278">Translocase</keyword>
<dbReference type="GO" id="GO:0005524">
    <property type="term" value="F:ATP binding"/>
    <property type="evidence" value="ECO:0007669"/>
    <property type="project" value="UniProtKB-KW"/>
</dbReference>
<dbReference type="Gene3D" id="3.40.50.300">
    <property type="entry name" value="P-loop containing nucleotide triphosphate hydrolases"/>
    <property type="match status" value="2"/>
</dbReference>